<reference evidence="4 5" key="1">
    <citation type="submission" date="2022-11" db="EMBL/GenBank/DDBJ databases">
        <title>Draft genome sequence of Saccharopolyspora sp. WRP15-2 isolated from rhizosphere soils of wild rice in Thailand.</title>
        <authorList>
            <person name="Duangmal K."/>
            <person name="Kammanee S."/>
            <person name="Muangham S."/>
        </authorList>
    </citation>
    <scope>NUCLEOTIDE SEQUENCE [LARGE SCALE GENOMIC DNA]</scope>
    <source>
        <strain evidence="4 5">WRP15-2</strain>
    </source>
</reference>
<feature type="compositionally biased region" description="Pro residues" evidence="1">
    <location>
        <begin position="36"/>
        <end position="46"/>
    </location>
</feature>
<dbReference type="SUPFAM" id="SSF81995">
    <property type="entry name" value="beta-sandwich domain of Sec23/24"/>
    <property type="match status" value="1"/>
</dbReference>
<evidence type="ECO:0000256" key="1">
    <source>
        <dbReference type="SAM" id="MobiDB-lite"/>
    </source>
</evidence>
<name>A0ABT4V995_9PSEU</name>
<dbReference type="Pfam" id="PF14230">
    <property type="entry name" value="DUF4333"/>
    <property type="match status" value="1"/>
</dbReference>
<feature type="compositionally biased region" description="Pro residues" evidence="1">
    <location>
        <begin position="1"/>
        <end position="11"/>
    </location>
</feature>
<dbReference type="EMBL" id="JAQGLA010000082">
    <property type="protein sequence ID" value="MDA3629986.1"/>
    <property type="molecule type" value="Genomic_DNA"/>
</dbReference>
<dbReference type="Proteomes" id="UP001210380">
    <property type="component" value="Unassembled WGS sequence"/>
</dbReference>
<evidence type="ECO:0000259" key="3">
    <source>
        <dbReference type="Pfam" id="PF14230"/>
    </source>
</evidence>
<proteinExistence type="predicted"/>
<evidence type="ECO:0000256" key="2">
    <source>
        <dbReference type="SAM" id="Phobius"/>
    </source>
</evidence>
<accession>A0ABT4V995</accession>
<dbReference type="InterPro" id="IPR025637">
    <property type="entry name" value="DUF4333"/>
</dbReference>
<organism evidence="4 5">
    <name type="scientific">Saccharopolyspora oryzae</name>
    <dbReference type="NCBI Taxonomy" id="2997343"/>
    <lineage>
        <taxon>Bacteria</taxon>
        <taxon>Bacillati</taxon>
        <taxon>Actinomycetota</taxon>
        <taxon>Actinomycetes</taxon>
        <taxon>Pseudonocardiales</taxon>
        <taxon>Pseudonocardiaceae</taxon>
        <taxon>Saccharopolyspora</taxon>
    </lineage>
</organism>
<keyword evidence="2" id="KW-1133">Transmembrane helix</keyword>
<sequence>MSSPYGPPQPGGYPHWGQQPPNAGMPQGGAGYPQPGFAPQPPPQPPQYGYGQQIPPPYQQPHQQPGGQFPQQGGFGAPPQRKKRSALPWVLGGAGLLVVVVVLVLGFVVPGWFVRSVFDASSVEKGVEQTLKTSYGLPGVGSVSCPSGQAVQVGNRFDCQVQINSQPKTVTVTVKTDKGVYEVGHPK</sequence>
<dbReference type="RefSeq" id="WP_270953110.1">
    <property type="nucleotide sequence ID" value="NZ_JAQGLA010000082.1"/>
</dbReference>
<feature type="domain" description="DUF4333" evidence="3">
    <location>
        <begin position="102"/>
        <end position="179"/>
    </location>
</feature>
<feature type="region of interest" description="Disordered" evidence="1">
    <location>
        <begin position="1"/>
        <end position="82"/>
    </location>
</feature>
<protein>
    <submittedName>
        <fullName evidence="4">DUF4333 domain-containing protein</fullName>
    </submittedName>
</protein>
<keyword evidence="2" id="KW-0812">Transmembrane</keyword>
<comment type="caution">
    <text evidence="4">The sequence shown here is derived from an EMBL/GenBank/DDBJ whole genome shotgun (WGS) entry which is preliminary data.</text>
</comment>
<evidence type="ECO:0000313" key="5">
    <source>
        <dbReference type="Proteomes" id="UP001210380"/>
    </source>
</evidence>
<keyword evidence="5" id="KW-1185">Reference proteome</keyword>
<gene>
    <name evidence="4" type="ORF">OU415_31470</name>
</gene>
<feature type="compositionally biased region" description="Low complexity" evidence="1">
    <location>
        <begin position="12"/>
        <end position="21"/>
    </location>
</feature>
<keyword evidence="2" id="KW-0472">Membrane</keyword>
<feature type="compositionally biased region" description="Low complexity" evidence="1">
    <location>
        <begin position="60"/>
        <end position="72"/>
    </location>
</feature>
<evidence type="ECO:0000313" key="4">
    <source>
        <dbReference type="EMBL" id="MDA3629986.1"/>
    </source>
</evidence>
<feature type="transmembrane region" description="Helical" evidence="2">
    <location>
        <begin position="89"/>
        <end position="113"/>
    </location>
</feature>